<dbReference type="Pfam" id="PF05057">
    <property type="entry name" value="DUF676"/>
    <property type="match status" value="1"/>
</dbReference>
<dbReference type="PANTHER" id="PTHR10039">
    <property type="entry name" value="AMELOGENIN"/>
    <property type="match status" value="1"/>
</dbReference>
<dbReference type="Pfam" id="PF24883">
    <property type="entry name" value="NPHP3_N"/>
    <property type="match status" value="1"/>
</dbReference>
<feature type="compositionally biased region" description="Basic residues" evidence="3">
    <location>
        <begin position="1"/>
        <end position="12"/>
    </location>
</feature>
<feature type="region of interest" description="Disordered" evidence="3">
    <location>
        <begin position="1137"/>
        <end position="1161"/>
    </location>
</feature>
<dbReference type="Proteomes" id="UP001174694">
    <property type="component" value="Unassembled WGS sequence"/>
</dbReference>
<sequence length="1161" mass="131823">MLAMRRSLHWPFRKPGSTTPTESRNEDAEADRPATKRAPIYKGEGGSTWSTKASDVTNIASDADTIVDIDQEAGTDTPYGLEELVGQPTDRVGCVDIVAIHGLNGHRRKTWTDRTTGLNWLKDEDCLRKDIPNARVLTFGYNSRTYFSRSDPDIRDFASELLIALKAVRRSRTEQQRPIVFLCHSLGGLVFKQAVIRAHEQNEHYSGILGSIRGVVFFATPHRGSDLAFWDRIGTSLVRVGTFGYLTNTKLSKDLKVNSEMLRRISDSFAYRGGTFKIRSFYETQPMVGLNCRVVERESATLGWPNELDIASSAHHSNICKFPTPMDKRYQTAIFAISELISHSGGDSKAEDDSTFSPREEACMKELNSDYEHHLGQVDDAVPGTCEWVLSHNKWRQWNSLKDSALLWITADAGCGKSVIAKFLVNHFLTERSSYPRRHICYFFFKDGFEDQDNASAAISAVLQQLCCSQRQLIKHVMTKYTCMPKRIFQRFSSLWPILMTIMQDPSMRDVIWILDGLDECERKSLDELLKALSMFFDSWPVSTRGACLKIILLSRPHNSIQQRLHLGGEDDVGNIDGLRNVERGNKMRLPAEEETTAIARDIAIFARSKIAELGQTSELSQDVLCRLEDRLISGADFTFLWISLVIKLVEDTEVDGISLAQLESILRTTDLDDVYENLLSGRTLPLKTRKALMLVLGAVRPLTLKEMCTAIEVYQDYYPRTSDDVLARSRLAEYTAADLAAGKRKPPSAAKTGLQQAELTQLVEGEDNEAMKAQNTSHGRQPATVKDQLSGGDSNGPAHAKSPFTISSLEELGMVLHKPFSNHLRQICGHFLRIRGRKVYLVHQTAREFLLDKQEQVTQGLFSLAVPQPVNHLLHHQQGRRKKDKRKNMPQSVVSHKSWKHSIRLKDANGYLLQVCADYIGLFEFDIPFKRWRTDRVIKYLKNCRDDPPRAFFKYAAFHWVDHYRPVRQSLDFSFDYLLNPSGRMFRIWIIVHRAWIPEEERSKLEAGGVQIAPDAVDSDEDPRLKLFYAAFKSSDKKAQEIEGVLDHFNLSLNEETEVYDMEFLAGDRYWKKQAERDVNDYEDEDDEDDEVDEDRTDDGAGAAAGDVSGRIPHRIQFYRRQNRRDVVEALEEMRNPLSASGGNPTSLYSGDMTFSVLKS</sequence>
<evidence type="ECO:0000256" key="1">
    <source>
        <dbReference type="ARBA" id="ARBA00007920"/>
    </source>
</evidence>
<feature type="domain" description="DUF676" evidence="4">
    <location>
        <begin position="97"/>
        <end position="225"/>
    </location>
</feature>
<accession>A0AA38RH73</accession>
<feature type="region of interest" description="Disordered" evidence="3">
    <location>
        <begin position="1"/>
        <end position="48"/>
    </location>
</feature>
<proteinExistence type="inferred from homology"/>
<dbReference type="InterPro" id="IPR027417">
    <property type="entry name" value="P-loop_NTPase"/>
</dbReference>
<feature type="region of interest" description="Disordered" evidence="3">
    <location>
        <begin position="770"/>
        <end position="803"/>
    </location>
</feature>
<evidence type="ECO:0000313" key="7">
    <source>
        <dbReference type="Proteomes" id="UP001174694"/>
    </source>
</evidence>
<evidence type="ECO:0000259" key="4">
    <source>
        <dbReference type="Pfam" id="PF05057"/>
    </source>
</evidence>
<dbReference type="EMBL" id="JANBVO010000012">
    <property type="protein sequence ID" value="KAJ9148587.1"/>
    <property type="molecule type" value="Genomic_DNA"/>
</dbReference>
<evidence type="ECO:0000313" key="6">
    <source>
        <dbReference type="EMBL" id="KAJ9148587.1"/>
    </source>
</evidence>
<evidence type="ECO:0000259" key="5">
    <source>
        <dbReference type="Pfam" id="PF24883"/>
    </source>
</evidence>
<keyword evidence="7" id="KW-1185">Reference proteome</keyword>
<dbReference type="SUPFAM" id="SSF53474">
    <property type="entry name" value="alpha/beta-Hydrolases"/>
    <property type="match status" value="1"/>
</dbReference>
<dbReference type="InterPro" id="IPR007751">
    <property type="entry name" value="DUF676_lipase-like"/>
</dbReference>
<reference evidence="6" key="1">
    <citation type="submission" date="2022-07" db="EMBL/GenBank/DDBJ databases">
        <title>Fungi with potential for degradation of polypropylene.</title>
        <authorList>
            <person name="Gostincar C."/>
        </authorList>
    </citation>
    <scope>NUCLEOTIDE SEQUENCE</scope>
    <source>
        <strain evidence="6">EXF-13308</strain>
    </source>
</reference>
<protein>
    <submittedName>
        <fullName evidence="6">Ankyrin repeat protein</fullName>
    </submittedName>
</protein>
<dbReference type="InterPro" id="IPR056884">
    <property type="entry name" value="NPHP3-like_N"/>
</dbReference>
<name>A0AA38RH73_9PEZI</name>
<dbReference type="Gene3D" id="3.40.50.1820">
    <property type="entry name" value="alpha/beta hydrolase"/>
    <property type="match status" value="1"/>
</dbReference>
<feature type="compositionally biased region" description="Acidic residues" evidence="3">
    <location>
        <begin position="1082"/>
        <end position="1098"/>
    </location>
</feature>
<organism evidence="6 7">
    <name type="scientific">Pleurostoma richardsiae</name>
    <dbReference type="NCBI Taxonomy" id="41990"/>
    <lineage>
        <taxon>Eukaryota</taxon>
        <taxon>Fungi</taxon>
        <taxon>Dikarya</taxon>
        <taxon>Ascomycota</taxon>
        <taxon>Pezizomycotina</taxon>
        <taxon>Sordariomycetes</taxon>
        <taxon>Sordariomycetidae</taxon>
        <taxon>Calosphaeriales</taxon>
        <taxon>Pleurostomataceae</taxon>
        <taxon>Pleurostoma</taxon>
    </lineage>
</organism>
<dbReference type="PANTHER" id="PTHR10039:SF14">
    <property type="entry name" value="NACHT DOMAIN-CONTAINING PROTEIN"/>
    <property type="match status" value="1"/>
</dbReference>
<feature type="region of interest" description="Disordered" evidence="3">
    <location>
        <begin position="1078"/>
        <end position="1108"/>
    </location>
</feature>
<comment type="similarity">
    <text evidence="1">Belongs to the putative lipase ROG1 family.</text>
</comment>
<evidence type="ECO:0000256" key="2">
    <source>
        <dbReference type="ARBA" id="ARBA00022737"/>
    </source>
</evidence>
<dbReference type="AlphaFoldDB" id="A0AA38RH73"/>
<gene>
    <name evidence="6" type="ORF">NKR23_g4988</name>
</gene>
<dbReference type="Gene3D" id="3.40.50.300">
    <property type="entry name" value="P-loop containing nucleotide triphosphate hydrolases"/>
    <property type="match status" value="1"/>
</dbReference>
<feature type="domain" description="Nephrocystin 3-like N-terminal" evidence="5">
    <location>
        <begin position="384"/>
        <end position="556"/>
    </location>
</feature>
<comment type="caution">
    <text evidence="6">The sequence shown here is derived from an EMBL/GenBank/DDBJ whole genome shotgun (WGS) entry which is preliminary data.</text>
</comment>
<dbReference type="InterPro" id="IPR029058">
    <property type="entry name" value="AB_hydrolase_fold"/>
</dbReference>
<keyword evidence="2" id="KW-0677">Repeat</keyword>
<feature type="compositionally biased region" description="Basic and acidic residues" evidence="3">
    <location>
        <begin position="23"/>
        <end position="34"/>
    </location>
</feature>
<dbReference type="SUPFAM" id="SSF52540">
    <property type="entry name" value="P-loop containing nucleoside triphosphate hydrolases"/>
    <property type="match status" value="1"/>
</dbReference>
<evidence type="ECO:0000256" key="3">
    <source>
        <dbReference type="SAM" id="MobiDB-lite"/>
    </source>
</evidence>
<feature type="compositionally biased region" description="Polar residues" evidence="3">
    <location>
        <begin position="1139"/>
        <end position="1150"/>
    </location>
</feature>